<organism evidence="9">
    <name type="scientific">Zea mays</name>
    <name type="common">Maize</name>
    <dbReference type="NCBI Taxonomy" id="4577"/>
    <lineage>
        <taxon>Eukaryota</taxon>
        <taxon>Viridiplantae</taxon>
        <taxon>Streptophyta</taxon>
        <taxon>Embryophyta</taxon>
        <taxon>Tracheophyta</taxon>
        <taxon>Spermatophyta</taxon>
        <taxon>Magnoliopsida</taxon>
        <taxon>Liliopsida</taxon>
        <taxon>Poales</taxon>
        <taxon>Poaceae</taxon>
        <taxon>PACMAD clade</taxon>
        <taxon>Panicoideae</taxon>
        <taxon>Andropogonodae</taxon>
        <taxon>Andropogoneae</taxon>
        <taxon>Tripsacinae</taxon>
        <taxon>Zea</taxon>
    </lineage>
</organism>
<dbReference type="InterPro" id="IPR045116">
    <property type="entry name" value="Clp1/Grc3"/>
</dbReference>
<evidence type="ECO:0000256" key="4">
    <source>
        <dbReference type="ARBA" id="ARBA00022840"/>
    </source>
</evidence>
<dbReference type="GO" id="GO:0051731">
    <property type="term" value="F:polynucleotide 5'-hydroxyl-kinase activity"/>
    <property type="evidence" value="ECO:0007669"/>
    <property type="project" value="InterPro"/>
</dbReference>
<sequence>MAAATTAGAGAATPQPPRQYKLAPQSELRVEVLPDAPLRVRLVTGTAEIFGTELPPEGWVPVPPRSKIAIFTWHGATVELDGVSESEYTSDETPMVIYVNTHAILDARRARARTAAAQGGDKEASQPTYVDLDIGQGSITIPGCISATPIEKPIDIIDGIPLEMPLVYFYGHPNPSINADVYKVLMKELAKTLEKQFSGNAESRAAGMVINTMGWVEGLGYELLLNAIETFKANVVLEKLWKMLKDAVQSKSNIDVVKLHKSEGVVLRNSKYRQRTRSFRIKPSPNVLLQEYFYGIANDLAPHSNIVNFSDVSVYKIGGGHQAPRSALPIGAEPVADPTRLVAVNISTDMIHTVLAISYAKEPEEIISSNVAGFIHVTDVDIQRKKLTYIAPCPGDLPSRLLIASSLTWYEA</sequence>
<accession>A0A3L6F1X6</accession>
<evidence type="ECO:0000313" key="9">
    <source>
        <dbReference type="EMBL" id="PWZ27029.1"/>
    </source>
</evidence>
<dbReference type="Pfam" id="PF16573">
    <property type="entry name" value="CLP1_N"/>
    <property type="match status" value="1"/>
</dbReference>
<dbReference type="EMBL" id="NCVQ01000005">
    <property type="protein sequence ID" value="PWZ27029.1"/>
    <property type="molecule type" value="Genomic_DNA"/>
</dbReference>
<evidence type="ECO:0000259" key="7">
    <source>
        <dbReference type="Pfam" id="PF16573"/>
    </source>
</evidence>
<proteinExistence type="predicted"/>
<protein>
    <submittedName>
        <fullName evidence="9">Protein CLP1</fullName>
    </submittedName>
</protein>
<evidence type="ECO:0000256" key="5">
    <source>
        <dbReference type="ARBA" id="ARBA00023242"/>
    </source>
</evidence>
<dbReference type="InterPro" id="IPR027417">
    <property type="entry name" value="P-loop_NTPase"/>
</dbReference>
<feature type="domain" description="Clp1 N-terminal" evidence="7">
    <location>
        <begin position="21"/>
        <end position="112"/>
    </location>
</feature>
<evidence type="ECO:0000256" key="3">
    <source>
        <dbReference type="ARBA" id="ARBA00022741"/>
    </source>
</evidence>
<dbReference type="InterPro" id="IPR032319">
    <property type="entry name" value="CLP1_P"/>
</dbReference>
<dbReference type="PANTHER" id="PTHR12755">
    <property type="entry name" value="CLEAVAGE/POLYADENYLATION FACTOR IA SUBUNIT CLP1P"/>
    <property type="match status" value="1"/>
</dbReference>
<dbReference type="GO" id="GO:0005524">
    <property type="term" value="F:ATP binding"/>
    <property type="evidence" value="ECO:0007669"/>
    <property type="project" value="UniProtKB-KW"/>
</dbReference>
<keyword evidence="3" id="KW-0547">Nucleotide-binding</keyword>
<evidence type="ECO:0000256" key="1">
    <source>
        <dbReference type="ARBA" id="ARBA00004123"/>
    </source>
</evidence>
<keyword evidence="2" id="KW-0507">mRNA processing</keyword>
<dbReference type="Gene3D" id="2.40.30.330">
    <property type="entry name" value="Pre-mRNA cleavage complex subunit Clp1, C-terminal domain"/>
    <property type="match status" value="1"/>
</dbReference>
<feature type="domain" description="Clp1 C-terminal" evidence="6">
    <location>
        <begin position="300"/>
        <end position="411"/>
    </location>
</feature>
<gene>
    <name evidence="9" type="primary">CLPS3</name>
    <name evidence="9" type="ORF">Zm00014a_011826</name>
</gene>
<dbReference type="InterPro" id="IPR038239">
    <property type="entry name" value="Clp1_N_sf"/>
</dbReference>
<keyword evidence="4" id="KW-0067">ATP-binding</keyword>
<dbReference type="GO" id="GO:0031124">
    <property type="term" value="P:mRNA 3'-end processing"/>
    <property type="evidence" value="ECO:0007669"/>
    <property type="project" value="InterPro"/>
</dbReference>
<dbReference type="ExpressionAtlas" id="A0A3L6F1X6">
    <property type="expression patterns" value="baseline and differential"/>
</dbReference>
<dbReference type="InterPro" id="IPR010655">
    <property type="entry name" value="Clp1_C"/>
</dbReference>
<dbReference type="AlphaFoldDB" id="A0A3L6F1X6"/>
<dbReference type="PANTHER" id="PTHR12755:SF6">
    <property type="entry name" value="POLYRIBONUCLEOTIDE 5'-HYDROXYL-KINASE CLP1"/>
    <property type="match status" value="1"/>
</dbReference>
<comment type="caution">
    <text evidence="9">The sequence shown here is derived from an EMBL/GenBank/DDBJ whole genome shotgun (WGS) entry which is preliminary data.</text>
</comment>
<feature type="domain" description="Clp1 P-loop" evidence="8">
    <location>
        <begin position="125"/>
        <end position="282"/>
    </location>
</feature>
<evidence type="ECO:0000259" key="6">
    <source>
        <dbReference type="Pfam" id="PF06807"/>
    </source>
</evidence>
<dbReference type="InterPro" id="IPR032324">
    <property type="entry name" value="Clp1_N"/>
</dbReference>
<dbReference type="InterPro" id="IPR038238">
    <property type="entry name" value="Clp1_C_sf"/>
</dbReference>
<dbReference type="Gene3D" id="2.60.120.1030">
    <property type="entry name" value="Clp1, DNA binding domain"/>
    <property type="match status" value="1"/>
</dbReference>
<evidence type="ECO:0000256" key="2">
    <source>
        <dbReference type="ARBA" id="ARBA00022664"/>
    </source>
</evidence>
<keyword evidence="5" id="KW-0539">Nucleus</keyword>
<dbReference type="Proteomes" id="UP000251960">
    <property type="component" value="Chromosome 4"/>
</dbReference>
<dbReference type="Pfam" id="PF16575">
    <property type="entry name" value="CLP1_P"/>
    <property type="match status" value="1"/>
</dbReference>
<dbReference type="Pfam" id="PF06807">
    <property type="entry name" value="Clp1"/>
    <property type="match status" value="1"/>
</dbReference>
<evidence type="ECO:0000259" key="8">
    <source>
        <dbReference type="Pfam" id="PF16575"/>
    </source>
</evidence>
<comment type="subcellular location">
    <subcellularLocation>
        <location evidence="1">Nucleus</location>
    </subcellularLocation>
</comment>
<dbReference type="GO" id="GO:0005634">
    <property type="term" value="C:nucleus"/>
    <property type="evidence" value="ECO:0007669"/>
    <property type="project" value="UniProtKB-SubCell"/>
</dbReference>
<dbReference type="FunFam" id="2.40.30.330:FF:000002">
    <property type="entry name" value="Protein CLP1 homolog"/>
    <property type="match status" value="1"/>
</dbReference>
<name>A0A3L6F1X6_MAIZE</name>
<dbReference type="Gene3D" id="3.40.50.300">
    <property type="entry name" value="P-loop containing nucleotide triphosphate hydrolases"/>
    <property type="match status" value="1"/>
</dbReference>
<reference evidence="9" key="1">
    <citation type="journal article" date="2018" name="Nat. Genet.">
        <title>Extensive intraspecific gene order and gene structural variations between Mo17 and other maize genomes.</title>
        <authorList>
            <person name="Sun S."/>
            <person name="Zhou Y."/>
            <person name="Chen J."/>
            <person name="Shi J."/>
            <person name="Zhao H."/>
            <person name="Zhao H."/>
            <person name="Song W."/>
            <person name="Zhang M."/>
            <person name="Cui Y."/>
            <person name="Dong X."/>
            <person name="Liu H."/>
            <person name="Ma X."/>
            <person name="Jiao Y."/>
            <person name="Wang B."/>
            <person name="Wei X."/>
            <person name="Stein J.C."/>
            <person name="Glaubitz J.C."/>
            <person name="Lu F."/>
            <person name="Yu G."/>
            <person name="Liang C."/>
            <person name="Fengler K."/>
            <person name="Li B."/>
            <person name="Rafalski A."/>
            <person name="Schnable P.S."/>
            <person name="Ware D.H."/>
            <person name="Buckler E.S."/>
            <person name="Lai J."/>
        </authorList>
    </citation>
    <scope>NUCLEOTIDE SEQUENCE [LARGE SCALE GENOMIC DNA]</scope>
    <source>
        <tissue evidence="9">Seedling</tissue>
    </source>
</reference>
<dbReference type="FunFam" id="2.60.120.1030:FF:000001">
    <property type="entry name" value="Protein CLP1 homolog 5"/>
    <property type="match status" value="1"/>
</dbReference>